<evidence type="ECO:0000313" key="2">
    <source>
        <dbReference type="EMBL" id="MBO2461732.1"/>
    </source>
</evidence>
<dbReference type="Proteomes" id="UP000680206">
    <property type="component" value="Unassembled WGS sequence"/>
</dbReference>
<organism evidence="2 3">
    <name type="scientific">Actinomadura violacea</name>
    <dbReference type="NCBI Taxonomy" id="2819934"/>
    <lineage>
        <taxon>Bacteria</taxon>
        <taxon>Bacillati</taxon>
        <taxon>Actinomycetota</taxon>
        <taxon>Actinomycetes</taxon>
        <taxon>Streptosporangiales</taxon>
        <taxon>Thermomonosporaceae</taxon>
        <taxon>Actinomadura</taxon>
    </lineage>
</organism>
<name>A0ABS3RYF1_9ACTN</name>
<comment type="caution">
    <text evidence="2">The sequence shown here is derived from an EMBL/GenBank/DDBJ whole genome shotgun (WGS) entry which is preliminary data.</text>
</comment>
<protein>
    <submittedName>
        <fullName evidence="2">Uncharacterized protein</fullName>
    </submittedName>
</protein>
<reference evidence="2 3" key="1">
    <citation type="submission" date="2021-03" db="EMBL/GenBank/DDBJ databases">
        <title>Actinomadura violae sp. nov., isolated from lichen in Thailand.</title>
        <authorList>
            <person name="Kanchanasin P."/>
            <person name="Saeng-In P."/>
            <person name="Phongsopitanun W."/>
            <person name="Yuki M."/>
            <person name="Kudo T."/>
            <person name="Ohkuma M."/>
            <person name="Tanasupawat S."/>
        </authorList>
    </citation>
    <scope>NUCLEOTIDE SEQUENCE [LARGE SCALE GENOMIC DNA]</scope>
    <source>
        <strain evidence="2 3">LCR2-06</strain>
    </source>
</reference>
<dbReference type="EMBL" id="JAGEPF010000018">
    <property type="protein sequence ID" value="MBO2461732.1"/>
    <property type="molecule type" value="Genomic_DNA"/>
</dbReference>
<feature type="region of interest" description="Disordered" evidence="1">
    <location>
        <begin position="89"/>
        <end position="110"/>
    </location>
</feature>
<accession>A0ABS3RYF1</accession>
<sequence>MTAPTCDFCGVAGAVCYFPCEPFTLVSDNPRAPKFPSGDKFYACPDCRPLVDAGRWNELRARCAQADILQSIPTHGQAALWSGFATNRKGGPIDLEPEPPAEPEAAAQDQVPPGFEAELRGAAAHWHNLIDLASAVVAACTDGEEGPAADPAKVPNATGDAVAAIEALRVVVTGPDAVANGIALHEVDEAARRVSAAFPIAIDNLIPDLLSSGGRSSEIALMGAVMMLNGALHDLDDALARLGRFDPDGEEGEG</sequence>
<evidence type="ECO:0000313" key="3">
    <source>
        <dbReference type="Proteomes" id="UP000680206"/>
    </source>
</evidence>
<dbReference type="RefSeq" id="WP_208245237.1">
    <property type="nucleotide sequence ID" value="NZ_JAGEPF010000018.1"/>
</dbReference>
<proteinExistence type="predicted"/>
<gene>
    <name evidence="2" type="ORF">J4709_29595</name>
</gene>
<keyword evidence="3" id="KW-1185">Reference proteome</keyword>
<evidence type="ECO:0000256" key="1">
    <source>
        <dbReference type="SAM" id="MobiDB-lite"/>
    </source>
</evidence>